<dbReference type="EMBL" id="LTAN01000002">
    <property type="protein sequence ID" value="OBR13465.1"/>
    <property type="molecule type" value="Genomic_DNA"/>
</dbReference>
<dbReference type="InterPro" id="IPR007213">
    <property type="entry name" value="Ppm1/Ppm2/Tcmp"/>
</dbReference>
<comment type="caution">
    <text evidence="4">The sequence shown here is derived from an EMBL/GenBank/DDBJ whole genome shotgun (WGS) entry which is preliminary data.</text>
</comment>
<keyword evidence="3" id="KW-1133">Transmembrane helix</keyword>
<evidence type="ECO:0000256" key="1">
    <source>
        <dbReference type="ARBA" id="ARBA00022603"/>
    </source>
</evidence>
<accession>A0A1B7YN27</accession>
<proteinExistence type="predicted"/>
<reference evidence="5" key="1">
    <citation type="journal article" date="2017" name="BMC Genomics">
        <title>Gapless genome assembly of Colletotrichum higginsianum reveals chromosome structure and association of transposable elements with secondary metabolite gene clusters.</title>
        <authorList>
            <person name="Dallery J.-F."/>
            <person name="Lapalu N."/>
            <person name="Zampounis A."/>
            <person name="Pigne S."/>
            <person name="Luyten I."/>
            <person name="Amselem J."/>
            <person name="Wittenberg A.H.J."/>
            <person name="Zhou S."/>
            <person name="de Queiroz M.V."/>
            <person name="Robin G.P."/>
            <person name="Auger A."/>
            <person name="Hainaut M."/>
            <person name="Henrissat B."/>
            <person name="Kim K.-T."/>
            <person name="Lee Y.-H."/>
            <person name="Lespinet O."/>
            <person name="Schwartz D.C."/>
            <person name="Thon M.R."/>
            <person name="O'Connell R.J."/>
        </authorList>
    </citation>
    <scope>NUCLEOTIDE SEQUENCE [LARGE SCALE GENOMIC DNA]</scope>
    <source>
        <strain evidence="5">IMI 349063</strain>
    </source>
</reference>
<evidence type="ECO:0000313" key="4">
    <source>
        <dbReference type="EMBL" id="OBR13465.1"/>
    </source>
</evidence>
<dbReference type="GO" id="GO:0032259">
    <property type="term" value="P:methylation"/>
    <property type="evidence" value="ECO:0007669"/>
    <property type="project" value="UniProtKB-KW"/>
</dbReference>
<keyword evidence="1 4" id="KW-0489">Methyltransferase</keyword>
<gene>
    <name evidence="4" type="ORF">CH63R_02191</name>
</gene>
<dbReference type="OrthoDB" id="203237at2759"/>
<organism evidence="4 5">
    <name type="scientific">Colletotrichum higginsianum (strain IMI 349063)</name>
    <name type="common">Crucifer anthracnose fungus</name>
    <dbReference type="NCBI Taxonomy" id="759273"/>
    <lineage>
        <taxon>Eukaryota</taxon>
        <taxon>Fungi</taxon>
        <taxon>Dikarya</taxon>
        <taxon>Ascomycota</taxon>
        <taxon>Pezizomycotina</taxon>
        <taxon>Sordariomycetes</taxon>
        <taxon>Hypocreomycetidae</taxon>
        <taxon>Glomerellales</taxon>
        <taxon>Glomerellaceae</taxon>
        <taxon>Colletotrichum</taxon>
        <taxon>Colletotrichum destructivum species complex</taxon>
    </lineage>
</organism>
<dbReference type="KEGG" id="chig:CH63R_02191"/>
<evidence type="ECO:0000256" key="2">
    <source>
        <dbReference type="ARBA" id="ARBA00022679"/>
    </source>
</evidence>
<name>A0A1B7YN27_COLHI</name>
<keyword evidence="3" id="KW-0472">Membrane</keyword>
<dbReference type="RefSeq" id="XP_018161982.1">
    <property type="nucleotide sequence ID" value="XM_018297166.1"/>
</dbReference>
<dbReference type="Proteomes" id="UP000092177">
    <property type="component" value="Chromosome 2"/>
</dbReference>
<dbReference type="GO" id="GO:0008168">
    <property type="term" value="F:methyltransferase activity"/>
    <property type="evidence" value="ECO:0007669"/>
    <property type="project" value="UniProtKB-KW"/>
</dbReference>
<evidence type="ECO:0000256" key="3">
    <source>
        <dbReference type="SAM" id="Phobius"/>
    </source>
</evidence>
<dbReference type="Pfam" id="PF04072">
    <property type="entry name" value="LCM"/>
    <property type="match status" value="1"/>
</dbReference>
<keyword evidence="5" id="KW-1185">Reference proteome</keyword>
<dbReference type="PANTHER" id="PTHR43619:SF2">
    <property type="entry name" value="S-ADENOSYL-L-METHIONINE-DEPENDENT METHYLTRANSFERASES SUPERFAMILY PROTEIN"/>
    <property type="match status" value="1"/>
</dbReference>
<dbReference type="VEuPathDB" id="FungiDB:CH63R_02191"/>
<keyword evidence="3" id="KW-0812">Transmembrane</keyword>
<keyword evidence="2 4" id="KW-0808">Transferase</keyword>
<dbReference type="GeneID" id="28861273"/>
<dbReference type="Gene3D" id="3.40.50.150">
    <property type="entry name" value="Vaccinia Virus protein VP39"/>
    <property type="match status" value="1"/>
</dbReference>
<dbReference type="PANTHER" id="PTHR43619">
    <property type="entry name" value="S-ADENOSYL-L-METHIONINE-DEPENDENT METHYLTRANSFERASE YKTD-RELATED"/>
    <property type="match status" value="1"/>
</dbReference>
<dbReference type="SUPFAM" id="SSF53335">
    <property type="entry name" value="S-adenosyl-L-methionine-dependent methyltransferases"/>
    <property type="match status" value="1"/>
</dbReference>
<protein>
    <submittedName>
        <fullName evidence="4">O-methyltransferase</fullName>
    </submittedName>
</protein>
<feature type="transmembrane region" description="Helical" evidence="3">
    <location>
        <begin position="271"/>
        <end position="293"/>
    </location>
</feature>
<dbReference type="AlphaFoldDB" id="A0A1B7YN27"/>
<sequence>MPPSTSPGGLGKGKVTLTGAEETLLLTLLARAQDAESSRPVLSDQYAVELVSRVQEQGYDFQRATGGGGGGGGGGGAPKVSFFVVSVAMRARILDICVEKFLRRHPGPATVLHLACGLDSRSLRVRWQGEGRVWIDADRKEAVELRRKLMDEPDPGKGEYRLIQPDIHDDAWLADCKIPADRPVLVLFEGLTPYLTDDEVRGLLRRTVNYFRQHGVHGEIRFDVIGSLVYYVVNYWFNATFKLMGTRMSWYLDDPRTLEQKVPGLRFKERIFGMPDLLTLGFIGWVMGFFGWLTDLLGVTGRIGGAYGYEF</sequence>
<dbReference type="InterPro" id="IPR029063">
    <property type="entry name" value="SAM-dependent_MTases_sf"/>
</dbReference>
<evidence type="ECO:0000313" key="5">
    <source>
        <dbReference type="Proteomes" id="UP000092177"/>
    </source>
</evidence>